<reference evidence="1 2" key="1">
    <citation type="journal article" date="2023" name="Science">
        <title>Complex scaffold remodeling in plant triterpene biosynthesis.</title>
        <authorList>
            <person name="De La Pena R."/>
            <person name="Hodgson H."/>
            <person name="Liu J.C."/>
            <person name="Stephenson M.J."/>
            <person name="Martin A.C."/>
            <person name="Owen C."/>
            <person name="Harkess A."/>
            <person name="Leebens-Mack J."/>
            <person name="Jimenez L.E."/>
            <person name="Osbourn A."/>
            <person name="Sattely E.S."/>
        </authorList>
    </citation>
    <scope>NUCLEOTIDE SEQUENCE [LARGE SCALE GENOMIC DNA]</scope>
    <source>
        <strain evidence="2">cv. JPN11</strain>
        <tissue evidence="1">Leaf</tissue>
    </source>
</reference>
<sequence>MEQKTDDQSETEKSMEEKKPAAASRSRFKRICVFGGSSAGNKDCYRVAAVELGQELVARKIGISYGGGNFGLMGLVAQEVHRGGHVLGVIPKPMMHKEIIGETIGEVILVNHMHQRKAGMAKDADCFIALPGGYGTLEMLMEVITWSQLGIHDKPVGLLNVEGYYDSLLAFFKKAVDEGFVYPSQLSIIVSASSAKELVQKLEDYVPQHQGVIDKSKWEADRTAETWSNKDDDQSKIEG</sequence>
<dbReference type="EMBL" id="CM051400">
    <property type="protein sequence ID" value="KAJ4714099.1"/>
    <property type="molecule type" value="Genomic_DNA"/>
</dbReference>
<evidence type="ECO:0000313" key="1">
    <source>
        <dbReference type="EMBL" id="KAJ4714099.1"/>
    </source>
</evidence>
<dbReference type="Proteomes" id="UP001164539">
    <property type="component" value="Chromosome 7"/>
</dbReference>
<evidence type="ECO:0000313" key="2">
    <source>
        <dbReference type="Proteomes" id="UP001164539"/>
    </source>
</evidence>
<name>A0ACC1XRI3_MELAZ</name>
<gene>
    <name evidence="1" type="ORF">OWV82_012632</name>
</gene>
<protein>
    <submittedName>
        <fullName evidence="1">Cytokinin riboside 5'-monophosphate phosphoribohydrolase</fullName>
    </submittedName>
</protein>
<comment type="caution">
    <text evidence="1">The sequence shown here is derived from an EMBL/GenBank/DDBJ whole genome shotgun (WGS) entry which is preliminary data.</text>
</comment>
<keyword evidence="2" id="KW-1185">Reference proteome</keyword>
<organism evidence="1 2">
    <name type="scientific">Melia azedarach</name>
    <name type="common">Chinaberry tree</name>
    <dbReference type="NCBI Taxonomy" id="155640"/>
    <lineage>
        <taxon>Eukaryota</taxon>
        <taxon>Viridiplantae</taxon>
        <taxon>Streptophyta</taxon>
        <taxon>Embryophyta</taxon>
        <taxon>Tracheophyta</taxon>
        <taxon>Spermatophyta</taxon>
        <taxon>Magnoliopsida</taxon>
        <taxon>eudicotyledons</taxon>
        <taxon>Gunneridae</taxon>
        <taxon>Pentapetalae</taxon>
        <taxon>rosids</taxon>
        <taxon>malvids</taxon>
        <taxon>Sapindales</taxon>
        <taxon>Meliaceae</taxon>
        <taxon>Melia</taxon>
    </lineage>
</organism>
<proteinExistence type="predicted"/>
<accession>A0ACC1XRI3</accession>